<organism evidence="1">
    <name type="scientific">bioreactor metagenome</name>
    <dbReference type="NCBI Taxonomy" id="1076179"/>
    <lineage>
        <taxon>unclassified sequences</taxon>
        <taxon>metagenomes</taxon>
        <taxon>ecological metagenomes</taxon>
    </lineage>
</organism>
<sequence>MLLQRIPRIGGVAQPKFANGVGCQTPRLKIGHTVFALSGVKNVIKKSRRLTVEFQHAHF</sequence>
<dbReference type="AlphaFoldDB" id="A0A645GEM0"/>
<name>A0A645GEM0_9ZZZZ</name>
<evidence type="ECO:0000313" key="1">
    <source>
        <dbReference type="EMBL" id="MPN25367.1"/>
    </source>
</evidence>
<reference evidence="1" key="1">
    <citation type="submission" date="2019-08" db="EMBL/GenBank/DDBJ databases">
        <authorList>
            <person name="Kucharzyk K."/>
            <person name="Murdoch R.W."/>
            <person name="Higgins S."/>
            <person name="Loffler F."/>
        </authorList>
    </citation>
    <scope>NUCLEOTIDE SEQUENCE</scope>
</reference>
<dbReference type="EMBL" id="VSSQ01074521">
    <property type="protein sequence ID" value="MPN25367.1"/>
    <property type="molecule type" value="Genomic_DNA"/>
</dbReference>
<proteinExistence type="predicted"/>
<protein>
    <submittedName>
        <fullName evidence="1">Uncharacterized protein</fullName>
    </submittedName>
</protein>
<comment type="caution">
    <text evidence="1">The sequence shown here is derived from an EMBL/GenBank/DDBJ whole genome shotgun (WGS) entry which is preliminary data.</text>
</comment>
<accession>A0A645GEM0</accession>
<gene>
    <name evidence="1" type="ORF">SDC9_172776</name>
</gene>